<accession>A0A644YNP7</accession>
<protein>
    <submittedName>
        <fullName evidence="1">Uncharacterized protein</fullName>
    </submittedName>
</protein>
<proteinExistence type="predicted"/>
<sequence>MSETLKTYRVNDEISLVPDGGTVDFLNVYGITEAAAQDRVLRGFANALAEAERARARRRALQHRYDAEPGVEPEC</sequence>
<dbReference type="AlphaFoldDB" id="A0A644YNP7"/>
<dbReference type="EMBL" id="VSSQ01005687">
    <property type="protein sequence ID" value="MPM30070.1"/>
    <property type="molecule type" value="Genomic_DNA"/>
</dbReference>
<reference evidence="1" key="1">
    <citation type="submission" date="2019-08" db="EMBL/GenBank/DDBJ databases">
        <authorList>
            <person name="Kucharzyk K."/>
            <person name="Murdoch R.W."/>
            <person name="Higgins S."/>
            <person name="Loffler F."/>
        </authorList>
    </citation>
    <scope>NUCLEOTIDE SEQUENCE</scope>
</reference>
<organism evidence="1">
    <name type="scientific">bioreactor metagenome</name>
    <dbReference type="NCBI Taxonomy" id="1076179"/>
    <lineage>
        <taxon>unclassified sequences</taxon>
        <taxon>metagenomes</taxon>
        <taxon>ecological metagenomes</taxon>
    </lineage>
</organism>
<gene>
    <name evidence="1" type="ORF">SDC9_76612</name>
</gene>
<name>A0A644YNP7_9ZZZZ</name>
<comment type="caution">
    <text evidence="1">The sequence shown here is derived from an EMBL/GenBank/DDBJ whole genome shotgun (WGS) entry which is preliminary data.</text>
</comment>
<evidence type="ECO:0000313" key="1">
    <source>
        <dbReference type="EMBL" id="MPM30070.1"/>
    </source>
</evidence>